<keyword evidence="4" id="KW-1185">Reference proteome</keyword>
<reference evidence="3 4" key="1">
    <citation type="submission" date="2019-11" db="EMBL/GenBank/DDBJ databases">
        <authorList>
            <person name="Khan S.A."/>
            <person name="Jeon C.O."/>
            <person name="Chun B.H."/>
        </authorList>
    </citation>
    <scope>NUCLEOTIDE SEQUENCE [LARGE SCALE GENOMIC DNA]</scope>
    <source>
        <strain evidence="3 4">IMCC 1097</strain>
    </source>
</reference>
<evidence type="ECO:0000313" key="4">
    <source>
        <dbReference type="Proteomes" id="UP000388235"/>
    </source>
</evidence>
<dbReference type="KEGG" id="llp:GH975_00030"/>
<proteinExistence type="predicted"/>
<sequence length="341" mass="37173">MQISDDRPVLVTGATGYLAGWVIHDLLNAGARVHATVRDLSRSKRLRPLEDIARDSPGSLEFFQADLTRPNSFKRPLQGCARVIHMASPFTLHAGNAQRDLLTPAVEGTRNLLDAVNQSASVERVVVTSSVAAMAGDNADIQGQLTAKDWNHSSSLTHQPYSFSKAEAERLAWRMADAQSRWTLATVHPSLVVGPALGQPSASGSFELVERMCSGRLAQGMPPLTIGTVDVRDVATAHVQLAFNDWSERVIVHGQSLSMADMAAELLALDPTLDLSPRQLPKWLLWLVGPAFEPELTRRFISRNCGHAFEADNRRARNDLGIDFADTRAALRAMAGQMLGQ</sequence>
<accession>A0A5Q2QAF7</accession>
<dbReference type="EMBL" id="CP045871">
    <property type="protein sequence ID" value="QGG79026.1"/>
    <property type="molecule type" value="Genomic_DNA"/>
</dbReference>
<gene>
    <name evidence="3" type="ORF">GH975_00030</name>
</gene>
<name>A0A5Q2QAF7_9GAMM</name>
<evidence type="ECO:0000313" key="3">
    <source>
        <dbReference type="EMBL" id="QGG79026.1"/>
    </source>
</evidence>
<organism evidence="3 4">
    <name type="scientific">Litorivicinus lipolyticus</name>
    <dbReference type="NCBI Taxonomy" id="418701"/>
    <lineage>
        <taxon>Bacteria</taxon>
        <taxon>Pseudomonadati</taxon>
        <taxon>Pseudomonadota</taxon>
        <taxon>Gammaproteobacteria</taxon>
        <taxon>Oceanospirillales</taxon>
        <taxon>Litorivicinaceae</taxon>
        <taxon>Litorivicinus</taxon>
    </lineage>
</organism>
<keyword evidence="1" id="KW-0560">Oxidoreductase</keyword>
<dbReference type="Pfam" id="PF01370">
    <property type="entry name" value="Epimerase"/>
    <property type="match status" value="1"/>
</dbReference>
<dbReference type="InterPro" id="IPR036291">
    <property type="entry name" value="NAD(P)-bd_dom_sf"/>
</dbReference>
<dbReference type="Proteomes" id="UP000388235">
    <property type="component" value="Chromosome"/>
</dbReference>
<evidence type="ECO:0000256" key="1">
    <source>
        <dbReference type="ARBA" id="ARBA00023002"/>
    </source>
</evidence>
<dbReference type="PANTHER" id="PTHR10366">
    <property type="entry name" value="NAD DEPENDENT EPIMERASE/DEHYDRATASE"/>
    <property type="match status" value="1"/>
</dbReference>
<dbReference type="OrthoDB" id="9778052at2"/>
<evidence type="ECO:0000259" key="2">
    <source>
        <dbReference type="Pfam" id="PF01370"/>
    </source>
</evidence>
<dbReference type="PANTHER" id="PTHR10366:SF852">
    <property type="entry name" value="CINNAMOYL-COA REDUCTASE CAD2"/>
    <property type="match status" value="1"/>
</dbReference>
<dbReference type="AlphaFoldDB" id="A0A5Q2QAF7"/>
<dbReference type="RefSeq" id="WP_153712530.1">
    <property type="nucleotide sequence ID" value="NZ_CP045871.1"/>
</dbReference>
<dbReference type="Gene3D" id="3.40.50.720">
    <property type="entry name" value="NAD(P)-binding Rossmann-like Domain"/>
    <property type="match status" value="1"/>
</dbReference>
<dbReference type="InterPro" id="IPR050425">
    <property type="entry name" value="NAD(P)_dehydrat-like"/>
</dbReference>
<feature type="domain" description="NAD-dependent epimerase/dehydratase" evidence="2">
    <location>
        <begin position="9"/>
        <end position="242"/>
    </location>
</feature>
<dbReference type="InterPro" id="IPR001509">
    <property type="entry name" value="Epimerase_deHydtase"/>
</dbReference>
<dbReference type="SUPFAM" id="SSF51735">
    <property type="entry name" value="NAD(P)-binding Rossmann-fold domains"/>
    <property type="match status" value="1"/>
</dbReference>
<dbReference type="GO" id="GO:0016616">
    <property type="term" value="F:oxidoreductase activity, acting on the CH-OH group of donors, NAD or NADP as acceptor"/>
    <property type="evidence" value="ECO:0007669"/>
    <property type="project" value="TreeGrafter"/>
</dbReference>
<protein>
    <submittedName>
        <fullName evidence="3">NAD-dependent epimerase/dehydratase family protein</fullName>
    </submittedName>
</protein>